<comment type="caution">
    <text evidence="1">The sequence shown here is derived from an EMBL/GenBank/DDBJ whole genome shotgun (WGS) entry which is preliminary data.</text>
</comment>
<reference evidence="1 2" key="1">
    <citation type="journal article" date="2018" name="PLoS Genet.">
        <title>Population sequencing reveals clonal diversity and ancestral inbreeding in the grapevine cultivar Chardonnay.</title>
        <authorList>
            <person name="Roach M.J."/>
            <person name="Johnson D.L."/>
            <person name="Bohlmann J."/>
            <person name="van Vuuren H.J."/>
            <person name="Jones S.J."/>
            <person name="Pretorius I.S."/>
            <person name="Schmidt S.A."/>
            <person name="Borneman A.R."/>
        </authorList>
    </citation>
    <scope>NUCLEOTIDE SEQUENCE [LARGE SCALE GENOMIC DNA]</scope>
    <source>
        <strain evidence="2">cv. Chardonnay</strain>
        <tissue evidence="1">Leaf</tissue>
    </source>
</reference>
<gene>
    <name evidence="1" type="ORF">CK203_081982</name>
</gene>
<dbReference type="EMBL" id="QGNW01002603">
    <property type="protein sequence ID" value="RVW15232.1"/>
    <property type="molecule type" value="Genomic_DNA"/>
</dbReference>
<organism evidence="1 2">
    <name type="scientific">Vitis vinifera</name>
    <name type="common">Grape</name>
    <dbReference type="NCBI Taxonomy" id="29760"/>
    <lineage>
        <taxon>Eukaryota</taxon>
        <taxon>Viridiplantae</taxon>
        <taxon>Streptophyta</taxon>
        <taxon>Embryophyta</taxon>
        <taxon>Tracheophyta</taxon>
        <taxon>Spermatophyta</taxon>
        <taxon>Magnoliopsida</taxon>
        <taxon>eudicotyledons</taxon>
        <taxon>Gunneridae</taxon>
        <taxon>Pentapetalae</taxon>
        <taxon>rosids</taxon>
        <taxon>Vitales</taxon>
        <taxon>Vitaceae</taxon>
        <taxon>Viteae</taxon>
        <taxon>Vitis</taxon>
    </lineage>
</organism>
<evidence type="ECO:0000313" key="1">
    <source>
        <dbReference type="EMBL" id="RVW15232.1"/>
    </source>
</evidence>
<evidence type="ECO:0000313" key="2">
    <source>
        <dbReference type="Proteomes" id="UP000288805"/>
    </source>
</evidence>
<dbReference type="AlphaFoldDB" id="A0A438BW86"/>
<protein>
    <submittedName>
        <fullName evidence="1">Uncharacterized protein</fullName>
    </submittedName>
</protein>
<dbReference type="Proteomes" id="UP000288805">
    <property type="component" value="Unassembled WGS sequence"/>
</dbReference>
<proteinExistence type="predicted"/>
<name>A0A438BW86_VITVI</name>
<sequence>MEYSFNGKRRNDNLNISRKVGNMIVSSGKEIHVDLSMREYMDVIDGDEISITKLKAKFVSY</sequence>
<accession>A0A438BW86</accession>